<dbReference type="Proteomes" id="UP000245771">
    <property type="component" value="Unassembled WGS sequence"/>
</dbReference>
<evidence type="ECO:0000313" key="1">
    <source>
        <dbReference type="EMBL" id="PWN32217.1"/>
    </source>
</evidence>
<dbReference type="InParanoid" id="A0A316V3T0"/>
<keyword evidence="2" id="KW-1185">Reference proteome</keyword>
<evidence type="ECO:0000313" key="2">
    <source>
        <dbReference type="Proteomes" id="UP000245771"/>
    </source>
</evidence>
<dbReference type="EMBL" id="KZ819606">
    <property type="protein sequence ID" value="PWN32217.1"/>
    <property type="molecule type" value="Genomic_DNA"/>
</dbReference>
<dbReference type="AlphaFoldDB" id="A0A316V3T0"/>
<protein>
    <submittedName>
        <fullName evidence="1">Uncharacterized protein</fullName>
    </submittedName>
</protein>
<name>A0A316V3T0_9BASI</name>
<sequence length="140" mass="15984">MLDLCVHGMPMPKQKKAEANSPRYKLMTVDQAESQQISELGLASTAATNHVYHSKERDRLTWIDPMKLYHKNEVKKEHKTFLSHVKNMKQLSLADVTGAVKLTKSPSGKKDLYTAVTKKEYYQHMPKSRPATSPSKRKMV</sequence>
<dbReference type="RefSeq" id="XP_025352519.1">
    <property type="nucleotide sequence ID" value="XM_025497940.1"/>
</dbReference>
<accession>A0A316V3T0</accession>
<organism evidence="1 2">
    <name type="scientific">Meira miltonrushii</name>
    <dbReference type="NCBI Taxonomy" id="1280837"/>
    <lineage>
        <taxon>Eukaryota</taxon>
        <taxon>Fungi</taxon>
        <taxon>Dikarya</taxon>
        <taxon>Basidiomycota</taxon>
        <taxon>Ustilaginomycotina</taxon>
        <taxon>Exobasidiomycetes</taxon>
        <taxon>Exobasidiales</taxon>
        <taxon>Brachybasidiaceae</taxon>
        <taxon>Meira</taxon>
    </lineage>
</organism>
<proteinExistence type="predicted"/>
<reference evidence="1 2" key="1">
    <citation type="journal article" date="2018" name="Mol. Biol. Evol.">
        <title>Broad Genomic Sampling Reveals a Smut Pathogenic Ancestry of the Fungal Clade Ustilaginomycotina.</title>
        <authorList>
            <person name="Kijpornyongpan T."/>
            <person name="Mondo S.J."/>
            <person name="Barry K."/>
            <person name="Sandor L."/>
            <person name="Lee J."/>
            <person name="Lipzen A."/>
            <person name="Pangilinan J."/>
            <person name="LaButti K."/>
            <person name="Hainaut M."/>
            <person name="Henrissat B."/>
            <person name="Grigoriev I.V."/>
            <person name="Spatafora J.W."/>
            <person name="Aime M.C."/>
        </authorList>
    </citation>
    <scope>NUCLEOTIDE SEQUENCE [LARGE SCALE GENOMIC DNA]</scope>
    <source>
        <strain evidence="1 2">MCA 3882</strain>
    </source>
</reference>
<dbReference type="GeneID" id="37019721"/>
<gene>
    <name evidence="1" type="ORF">FA14DRAFT_158149</name>
</gene>